<dbReference type="KEGG" id="apai:APAC_0481"/>
<evidence type="ECO:0000256" key="1">
    <source>
        <dbReference type="ARBA" id="ARBA00022448"/>
    </source>
</evidence>
<dbReference type="EMBL" id="CP035928">
    <property type="protein sequence ID" value="QEP33640.1"/>
    <property type="molecule type" value="Genomic_DNA"/>
</dbReference>
<dbReference type="InterPro" id="IPR017871">
    <property type="entry name" value="ABC_transporter-like_CS"/>
</dbReference>
<dbReference type="PANTHER" id="PTHR24220">
    <property type="entry name" value="IMPORT ATP-BINDING PROTEIN"/>
    <property type="match status" value="1"/>
</dbReference>
<dbReference type="RefSeq" id="WP_130232601.1">
    <property type="nucleotide sequence ID" value="NZ_BMEF01000024.1"/>
</dbReference>
<dbReference type="PROSITE" id="PS50893">
    <property type="entry name" value="ABC_TRANSPORTER_2"/>
    <property type="match status" value="1"/>
</dbReference>
<proteinExistence type="predicted"/>
<dbReference type="Proteomes" id="UP000322726">
    <property type="component" value="Chromosome"/>
</dbReference>
<reference evidence="4" key="2">
    <citation type="submission" date="2019-09" db="EMBL/GenBank/DDBJ databases">
        <title>Taxonomic note: a critical rebuttal of the proposed division of the genus Arcobacter into six genera, emended descriptions of Arcobacter anaerophilus and the genus Arcobacter, and an assessment of genus-level boundaries for Epsilonproteobacteria using in silico genomic comparator tools.</title>
        <authorList>
            <person name="On S.L.W."/>
            <person name="Miller W.G."/>
            <person name="Biggs P."/>
            <person name="Cornelius A."/>
            <person name="Vandamme P."/>
        </authorList>
    </citation>
    <scope>NUCLEOTIDE SEQUENCE [LARGE SCALE GENOMIC DNA]</scope>
    <source>
        <strain evidence="4">LMG 26638</strain>
    </source>
</reference>
<evidence type="ECO:0000313" key="5">
    <source>
        <dbReference type="Proteomes" id="UP000322726"/>
    </source>
</evidence>
<dbReference type="GO" id="GO:0005886">
    <property type="term" value="C:plasma membrane"/>
    <property type="evidence" value="ECO:0007669"/>
    <property type="project" value="TreeGrafter"/>
</dbReference>
<dbReference type="InterPro" id="IPR015854">
    <property type="entry name" value="ABC_transpr_LolD-like"/>
</dbReference>
<dbReference type="Gene3D" id="3.40.50.300">
    <property type="entry name" value="P-loop containing nucleotide triphosphate hydrolases"/>
    <property type="match status" value="1"/>
</dbReference>
<dbReference type="Pfam" id="PF00005">
    <property type="entry name" value="ABC_tran"/>
    <property type="match status" value="1"/>
</dbReference>
<dbReference type="CDD" id="cd03255">
    <property type="entry name" value="ABC_MJ0796_LolCDE_FtsE"/>
    <property type="match status" value="1"/>
</dbReference>
<organism evidence="4 5">
    <name type="scientific">Malaciobacter pacificus</name>
    <dbReference type="NCBI Taxonomy" id="1080223"/>
    <lineage>
        <taxon>Bacteria</taxon>
        <taxon>Pseudomonadati</taxon>
        <taxon>Campylobacterota</taxon>
        <taxon>Epsilonproteobacteria</taxon>
        <taxon>Campylobacterales</taxon>
        <taxon>Arcobacteraceae</taxon>
        <taxon>Malaciobacter</taxon>
    </lineage>
</organism>
<keyword evidence="3 4" id="KW-0067">ATP-binding</keyword>
<dbReference type="InterPro" id="IPR003439">
    <property type="entry name" value="ABC_transporter-like_ATP-bd"/>
</dbReference>
<name>A0A5C2H3T4_9BACT</name>
<dbReference type="InterPro" id="IPR017911">
    <property type="entry name" value="MacB-like_ATP-bd"/>
</dbReference>
<accession>A0A5C2H3T4</accession>
<sequence>MIKAINLTHYYNKDKALENINLEINKGEFVCLIGESGSGKSTLLSNLSTLLKPTSGDIFYEETNYKNIKNIDSFRKENIGFIFQFHYLINYLTIKENIKLANEKASDDDISTFLNSLGINDLKNKYPTEISGGQRQRASIARALINNPKVIFADEPTGNLDSQNSQKVFEMFKDLSKKGTTIIVATHDKNLAQIANKIYEVKDGKINK</sequence>
<dbReference type="PROSITE" id="PS00211">
    <property type="entry name" value="ABC_TRANSPORTER_1"/>
    <property type="match status" value="1"/>
</dbReference>
<evidence type="ECO:0000256" key="2">
    <source>
        <dbReference type="ARBA" id="ARBA00022741"/>
    </source>
</evidence>
<dbReference type="GO" id="GO:0022857">
    <property type="term" value="F:transmembrane transporter activity"/>
    <property type="evidence" value="ECO:0007669"/>
    <property type="project" value="TreeGrafter"/>
</dbReference>
<dbReference type="SMART" id="SM00382">
    <property type="entry name" value="AAA"/>
    <property type="match status" value="1"/>
</dbReference>
<reference evidence="4" key="1">
    <citation type="submission" date="2019-09" db="EMBL/GenBank/DDBJ databases">
        <title>Complete genome sequencing of four Arcobacter species reveals a diverse suite of mobile elements.</title>
        <authorList>
            <person name="Miller W.G."/>
            <person name="Yee E."/>
            <person name="Bono J.L."/>
        </authorList>
    </citation>
    <scope>NUCLEOTIDE SEQUENCE [LARGE SCALE GENOMIC DNA]</scope>
    <source>
        <strain evidence="4">LMG 26638</strain>
    </source>
</reference>
<keyword evidence="2" id="KW-0547">Nucleotide-binding</keyword>
<dbReference type="GO" id="GO:0016887">
    <property type="term" value="F:ATP hydrolysis activity"/>
    <property type="evidence" value="ECO:0007669"/>
    <property type="project" value="InterPro"/>
</dbReference>
<dbReference type="InterPro" id="IPR003593">
    <property type="entry name" value="AAA+_ATPase"/>
</dbReference>
<evidence type="ECO:0000256" key="3">
    <source>
        <dbReference type="ARBA" id="ARBA00022840"/>
    </source>
</evidence>
<protein>
    <submittedName>
        <fullName evidence="4">ABC transporter, ATP-binding protein, FtsE/LolD family</fullName>
    </submittedName>
</protein>
<dbReference type="SUPFAM" id="SSF52540">
    <property type="entry name" value="P-loop containing nucleoside triphosphate hydrolases"/>
    <property type="match status" value="1"/>
</dbReference>
<dbReference type="InterPro" id="IPR027417">
    <property type="entry name" value="P-loop_NTPase"/>
</dbReference>
<dbReference type="GO" id="GO:0005524">
    <property type="term" value="F:ATP binding"/>
    <property type="evidence" value="ECO:0007669"/>
    <property type="project" value="UniProtKB-KW"/>
</dbReference>
<dbReference type="OrthoDB" id="9809450at2"/>
<gene>
    <name evidence="4" type="ORF">APAC_0481</name>
</gene>
<dbReference type="PANTHER" id="PTHR24220:SF662">
    <property type="entry name" value="ABC TRANSPORTER ATP-BINDING PROTEIN"/>
    <property type="match status" value="1"/>
</dbReference>
<dbReference type="AlphaFoldDB" id="A0A5C2H3T4"/>
<keyword evidence="1" id="KW-0813">Transport</keyword>
<keyword evidence="5" id="KW-1185">Reference proteome</keyword>
<evidence type="ECO:0000313" key="4">
    <source>
        <dbReference type="EMBL" id="QEP33640.1"/>
    </source>
</evidence>